<accession>A0A9W7A4B1</accession>
<evidence type="ECO:0000313" key="2">
    <source>
        <dbReference type="Proteomes" id="UP001165122"/>
    </source>
</evidence>
<dbReference type="OrthoDB" id="40923at2759"/>
<gene>
    <name evidence="1" type="ORF">TrLO_g13818</name>
</gene>
<keyword evidence="2" id="KW-1185">Reference proteome</keyword>
<organism evidence="1 2">
    <name type="scientific">Triparma laevis f. longispina</name>
    <dbReference type="NCBI Taxonomy" id="1714387"/>
    <lineage>
        <taxon>Eukaryota</taxon>
        <taxon>Sar</taxon>
        <taxon>Stramenopiles</taxon>
        <taxon>Ochrophyta</taxon>
        <taxon>Bolidophyceae</taxon>
        <taxon>Parmales</taxon>
        <taxon>Triparmaceae</taxon>
        <taxon>Triparma</taxon>
    </lineage>
</organism>
<evidence type="ECO:0000313" key="1">
    <source>
        <dbReference type="EMBL" id="GMH63206.1"/>
    </source>
</evidence>
<name>A0A9W7A4B1_9STRA</name>
<reference evidence="2" key="1">
    <citation type="journal article" date="2023" name="Commun. Biol.">
        <title>Genome analysis of Parmales, the sister group of diatoms, reveals the evolutionary specialization of diatoms from phago-mixotrophs to photoautotrophs.</title>
        <authorList>
            <person name="Ban H."/>
            <person name="Sato S."/>
            <person name="Yoshikawa S."/>
            <person name="Yamada K."/>
            <person name="Nakamura Y."/>
            <person name="Ichinomiya M."/>
            <person name="Sato N."/>
            <person name="Blanc-Mathieu R."/>
            <person name="Endo H."/>
            <person name="Kuwata A."/>
            <person name="Ogata H."/>
        </authorList>
    </citation>
    <scope>NUCLEOTIDE SEQUENCE [LARGE SCALE GENOMIC DNA]</scope>
    <source>
        <strain evidence="2">NIES 3700</strain>
    </source>
</reference>
<comment type="caution">
    <text evidence="1">The sequence shown here is derived from an EMBL/GenBank/DDBJ whole genome shotgun (WGS) entry which is preliminary data.</text>
</comment>
<protein>
    <submittedName>
        <fullName evidence="1">Uncharacterized protein</fullName>
    </submittedName>
</protein>
<dbReference type="Proteomes" id="UP001165122">
    <property type="component" value="Unassembled WGS sequence"/>
</dbReference>
<proteinExistence type="predicted"/>
<sequence length="294" mass="32356">MSSAYIPKALLYTFAAIAPPSLTFYLYSSSTRSNHISSLQETALPSSVVTIGDMYVDSAAPGDVLMFKRRCHTCVTPLAALACLAQQAVLKKDTYDHFGIVVPGETTYSTPKLLEATANGVVERDLGERLRFSRSKSIVLLPLNVPGERRDSEFDSTLVDKKQEKKDRSKALQIEKVRLDFESAISKSSIRALLTSSYINYENMHSTLTLFGGIVSNYLPLSSTTKEKLYKGPRNPSCMVVLEGLNKSGALSRQVNERVLRSGDCNELRGGGEGGMEGVMRPGWRFGKEVNLRN</sequence>
<dbReference type="AlphaFoldDB" id="A0A9W7A4B1"/>
<dbReference type="EMBL" id="BRXW01000526">
    <property type="protein sequence ID" value="GMH63206.1"/>
    <property type="molecule type" value="Genomic_DNA"/>
</dbReference>